<dbReference type="Pfam" id="PF02260">
    <property type="entry name" value="FATC"/>
    <property type="match status" value="1"/>
</dbReference>
<dbReference type="SMART" id="SM00146">
    <property type="entry name" value="PI3Kc"/>
    <property type="match status" value="1"/>
</dbReference>
<dbReference type="Pfam" id="PF00454">
    <property type="entry name" value="PI3_PI4_kinase"/>
    <property type="match status" value="1"/>
</dbReference>
<evidence type="ECO:0000256" key="5">
    <source>
        <dbReference type="ARBA" id="ARBA00011370"/>
    </source>
</evidence>
<evidence type="ECO:0000256" key="9">
    <source>
        <dbReference type="ARBA" id="ARBA00022679"/>
    </source>
</evidence>
<dbReference type="GO" id="GO:0003735">
    <property type="term" value="F:structural constituent of ribosome"/>
    <property type="evidence" value="ECO:0007669"/>
    <property type="project" value="InterPro"/>
</dbReference>
<sequence>MSGSGASGNKFRMSLALPTGAIMNCADNSGARNLYVLAVKGTGARLNRLPAASVGDMVMATVKKGKPDLRKKVMPAIVVRQAKPWRRKDGVFLYFEDNAGVIVNPKGEMKGSAITGPVGKECADLWPRIASNSGVVALSELEAADFSSAAVRDNADRLLRALSQSIALDAAPYLRADVSERGSGVLEARIGKAADLVRRLCQAISQPETVARFRYRQLSEIVDVLLGHMVCGGGGRRIFEPAALAMARALYSLICVPNFKSHLKPENHEAIVRTVVDCLALADDAPQILVNALLQPLCEYVIPANSSSMEMFLREQTYYAAIVSFAERRCGAKMAETETAVLLVRLMRQVVADSRLVDAALAERAFWTGVRIVAGMRTVSMAATQLAVAEFIGVMGGFAGVFGTDEAAVHSVLCFGVQVCAARRETSAAVAPTLERYLAVAVAPSGAKKQRLSGVASQISQLVRRSSCLDFAAFLGENVGDLDRSVACAALAIVQEWLADAKVREKLSAHAAFLATQFLHVVQLHDASLSQGALGCLQVLLERSDTAPEIDRVVKTSLELVRDPKLCREACLLFCAALRKKDVYALLDRSTLLQLTMALDIFDINGPFSVCAESLQFWGAVLDFCQPAVDELRDYFPDNKRRLRSRIVDWVLYKGFRPATVGDARAMAGFLGQGADLGHKYAELEAALRGGLREMRPSREAVCWALLLCEMGVLDEGSLPFEPAFVVNCAATLGVAPRFVFSLDADPLDKLLLRINSGLCRADEMAALARQLDPAQLLSVCETLAEKKMFIAAPDLLIPLVTAHETKTGERTVVALCRLLEPHAGVWAGSDAFVHLCDIYEYLLQLDEKQLVCTRLAKFHVLRLCIRVYTETRKQEELARLVRSFRESSCYVRLAVAPFLAGVLGFNFDLLATLLATFKPQRSAEAARVFCQFCVALSAQSTAALLACFCNLLDLCSFEHVANLLPETLAELARGCGGARAFLEKYKLPIVKVWMGFGRSVLAFPSELFSLDTRQFLQLAGAEVAAMCLAYGGSGLIARVAAVLERSAAELARDAVSLAVALAWTKNGCREKIFARLEQHCADELERQKCLVLDRVVELSGAEYAQFDLQIEDAVAELFQMVAGPVSDELVHFLCMRALARLCAAPPDEQAAQLARFATLVRDCLKLRIPSPLRKIYIPIVCTYSNSLAAALADADTDADQYGLWAAVLAQALQERGELAKWLYKNRERFNGEGAETGLLRTAIAVLAGRQCRLDANDVLAVLAARRDRATVQLLSALMERLEMPSVSACSPDIAAKLYDTLEAGGAHKLRGLIARCLARTYEETGFNPATEKPEFDHRKFGHVTGSSMDLPWLLDVWRPRLASVPAQFAYLCLCGVLRAHNLRYSSEQPVWPLDAVVWRLLDTTPQISVDIENPASWAVDTFRRDVLLTLMAMRRGPVAAGLRALVFHDQTAFSHVLLYLLDSDKTTSLAFSKLIHAVFSRSSAPCIVKEFTEFVLLLRAATIRGNKSCLRLYTQLDLEKVYRAAAPLAPRAALMLMEEHYTSGRGKDWRTEHEWLYSTYAALDEKDLFFGLPLRSSWDYGVDRLHWTDNTAGRLLFDNARYNELHEPRQLVASLFDTGYDRLSSLLGGQMASLSYEQLWKLGEWKLPTPPVSDKHTAMYSLLKDAPSGAAERVAHLEAQFGDLARQFEVFRDYRRAREWVVTLATLEAAEQPRCDSWLARAAPFEIAADLYLVRTGLWSCDNKSACAVDLHRYAELCRGNGREQHAANAAVRLARLREQAGAGTDVWVLSQYNVAASFWTQHETSYALETLRTALAHASDNGELPRGLLLAKLVQWSHESRQETADRLMSEYVETQEWGQGQETQLAEMYHILAEFCDAQVRGGELDKQIEKLAAAVAQREHDLAELEKYASSAGRDATQRKNARRAHQRLCVQQEAEQEELAVARRNKTRYLRRAVEFYVRAAVANDSCVDRNVDRLCALWLAHTDVDVGEGLHEIEKHKFVPWLNQLTSRLASQASRFQRTLQQLVFEICLQHPYDGMYLLQSLMLSGRESADEASVGRGEAARSVWSRLLSSEAREHATKVEAMAAACVELANRDLRGAKHTDVGGWWVRTLPGLQMPAPTVQRRETSRGYGPDQHVVQVAPTAKTAASGLSLPKIVKVVLASGETHRMILKGGSDDLRQDSIMEQVFEKVNVLLVQDARARRRRLRVRTYKVVPLGPRSGVIEFVSNSASLDELLRALHVGDKLRADRARARMKSAQEHSAAHRVAVYMDICEQVQPCFRNFFFDNYTAPDGWFEARLVYSRGLAATSIVGHVLGLGDRHCNNILVDKVSAEPIHIDLGVAFDQGRAFPVPEIVPFRLTRDLVDGLGVAGTAGVFSRSCENVFAVLRANSTHISDILDVLRYDPLYSWTVSPVRVRRVQEEWGGDWDEAARRDVGSEASMAIDGVLRKLQARGLSEEAVVRELVREATDSRNLALMYAGWAPFL</sequence>
<evidence type="ECO:0000256" key="1">
    <source>
        <dbReference type="ARBA" id="ARBA00004123"/>
    </source>
</evidence>
<dbReference type="InterPro" id="IPR036940">
    <property type="entry name" value="PI3/4_kinase_cat_sf"/>
</dbReference>
<comment type="subunit">
    <text evidence="5">Associates with DNA double-strand breaks.</text>
</comment>
<keyword evidence="11 21" id="KW-0227">DNA damage</keyword>
<proteinExistence type="inferred from homology"/>
<dbReference type="GO" id="GO:0000781">
    <property type="term" value="C:chromosome, telomeric region"/>
    <property type="evidence" value="ECO:0007669"/>
    <property type="project" value="UniProtKB-SubCell"/>
</dbReference>
<dbReference type="InterPro" id="IPR044107">
    <property type="entry name" value="PIKKc_ATM"/>
</dbReference>
<feature type="domain" description="FAT" evidence="23">
    <location>
        <begin position="1520"/>
        <end position="2051"/>
    </location>
</feature>
<dbReference type="InterPro" id="IPR011009">
    <property type="entry name" value="Kinase-like_dom_sf"/>
</dbReference>
<dbReference type="GO" id="GO:0005524">
    <property type="term" value="F:ATP binding"/>
    <property type="evidence" value="ECO:0007669"/>
    <property type="project" value="UniProtKB-KW"/>
</dbReference>
<evidence type="ECO:0000256" key="19">
    <source>
        <dbReference type="ARBA" id="ARBA00047899"/>
    </source>
</evidence>
<evidence type="ECO:0000313" key="26">
    <source>
        <dbReference type="Proteomes" id="UP000738402"/>
    </source>
</evidence>
<dbReference type="InterPro" id="IPR000403">
    <property type="entry name" value="PI3/4_kinase_cat_dom"/>
</dbReference>
<dbReference type="PANTHER" id="PTHR37079">
    <property type="entry name" value="SERINE/THREONINE-PROTEIN KINASE ATM"/>
    <property type="match status" value="1"/>
</dbReference>
<dbReference type="EC" id="2.7.11.1" evidence="6 21"/>
<keyword evidence="9 21" id="KW-0808">Transferase</keyword>
<evidence type="ECO:0000313" key="25">
    <source>
        <dbReference type="EMBL" id="KAG7730111.1"/>
    </source>
</evidence>
<keyword evidence="21" id="KW-0156">Chromatin regulator</keyword>
<dbReference type="SUPFAM" id="SSF56112">
    <property type="entry name" value="Protein kinase-like (PK-like)"/>
    <property type="match status" value="1"/>
</dbReference>
<keyword evidence="13 21" id="KW-0067">ATP-binding</keyword>
<dbReference type="GO" id="GO:0005634">
    <property type="term" value="C:nucleus"/>
    <property type="evidence" value="ECO:0007669"/>
    <property type="project" value="UniProtKB-SubCell"/>
</dbReference>
<evidence type="ECO:0000256" key="7">
    <source>
        <dbReference type="ARBA" id="ARBA00014619"/>
    </source>
</evidence>
<dbReference type="InterPro" id="IPR036853">
    <property type="entry name" value="Ribosomal_uL14_sf"/>
</dbReference>
<dbReference type="GO" id="GO:0004674">
    <property type="term" value="F:protein serine/threonine kinase activity"/>
    <property type="evidence" value="ECO:0007669"/>
    <property type="project" value="UniProtKB-KW"/>
</dbReference>
<dbReference type="CDD" id="cd00337">
    <property type="entry name" value="Ribosomal_uL14"/>
    <property type="match status" value="1"/>
</dbReference>
<evidence type="ECO:0000256" key="10">
    <source>
        <dbReference type="ARBA" id="ARBA00022741"/>
    </source>
</evidence>
<evidence type="ECO:0000256" key="3">
    <source>
        <dbReference type="ARBA" id="ARBA00010745"/>
    </source>
</evidence>
<gene>
    <name evidence="25" type="ORF">KL933_001191</name>
</gene>
<evidence type="ECO:0000256" key="14">
    <source>
        <dbReference type="ARBA" id="ARBA00022895"/>
    </source>
</evidence>
<dbReference type="InterPro" id="IPR000218">
    <property type="entry name" value="Ribosomal_uL14"/>
</dbReference>
<dbReference type="CDD" id="cd05171">
    <property type="entry name" value="PIKKc_ATM"/>
    <property type="match status" value="1"/>
</dbReference>
<dbReference type="SMART" id="SM01343">
    <property type="entry name" value="FATC"/>
    <property type="match status" value="1"/>
</dbReference>
<comment type="catalytic activity">
    <reaction evidence="20">
        <text>L-seryl-[protein] + ATP = O-phospho-L-seryl-[protein] + ADP + H(+)</text>
        <dbReference type="Rhea" id="RHEA:17989"/>
        <dbReference type="Rhea" id="RHEA-COMP:9863"/>
        <dbReference type="Rhea" id="RHEA-COMP:11604"/>
        <dbReference type="ChEBI" id="CHEBI:15378"/>
        <dbReference type="ChEBI" id="CHEBI:29999"/>
        <dbReference type="ChEBI" id="CHEBI:30616"/>
        <dbReference type="ChEBI" id="CHEBI:83421"/>
        <dbReference type="ChEBI" id="CHEBI:456216"/>
        <dbReference type="EC" id="2.7.11.1"/>
    </reaction>
</comment>
<evidence type="ECO:0000256" key="11">
    <source>
        <dbReference type="ARBA" id="ARBA00022763"/>
    </source>
</evidence>
<dbReference type="InterPro" id="IPR014009">
    <property type="entry name" value="PIK_FAT"/>
</dbReference>
<dbReference type="GO" id="GO:0005840">
    <property type="term" value="C:ribosome"/>
    <property type="evidence" value="ECO:0007669"/>
    <property type="project" value="UniProtKB-KW"/>
</dbReference>
<keyword evidence="15" id="KW-0689">Ribosomal protein</keyword>
<comment type="function">
    <text evidence="18 21">Serine/threonine protein kinase which activates checkpoint signaling upon genotoxic stresses such as ionizing radiation (IR), ultraviolet light (UV), or DNA replication stalling, thereby acting as a DNA damage sensor. Recognizes the substrate consensus sequence [ST]-Q. Phosphorylates histone H2A to form H2AS128ph (gamma-H2A) at sites of DNA damage, involved in the regulation of DNA damage response mechanism. Required for the control of telomere length and genome stability.</text>
</comment>
<evidence type="ECO:0000256" key="20">
    <source>
        <dbReference type="ARBA" id="ARBA00048679"/>
    </source>
</evidence>
<dbReference type="SMART" id="SM01374">
    <property type="entry name" value="Ribosomal_L14"/>
    <property type="match status" value="1"/>
</dbReference>
<dbReference type="PROSITE" id="PS00915">
    <property type="entry name" value="PI3_4_KINASE_1"/>
    <property type="match status" value="1"/>
</dbReference>
<evidence type="ECO:0000259" key="23">
    <source>
        <dbReference type="PROSITE" id="PS51189"/>
    </source>
</evidence>
<comment type="similarity">
    <text evidence="3">Belongs to the universal ribosomal protein uL14 family.</text>
</comment>
<comment type="similarity">
    <text evidence="4 21">Belongs to the PI3/PI4-kinase family. ATM subfamily.</text>
</comment>
<dbReference type="PROSITE" id="PS00049">
    <property type="entry name" value="RIBOSOMAL_L14"/>
    <property type="match status" value="1"/>
</dbReference>
<evidence type="ECO:0000256" key="2">
    <source>
        <dbReference type="ARBA" id="ARBA00004574"/>
    </source>
</evidence>
<dbReference type="PROSITE" id="PS51190">
    <property type="entry name" value="FATC"/>
    <property type="match status" value="1"/>
</dbReference>
<comment type="caution">
    <text evidence="25">The sequence shown here is derived from an EMBL/GenBank/DDBJ whole genome shotgun (WGS) entry which is preliminary data.</text>
</comment>
<dbReference type="Gene3D" id="2.40.150.20">
    <property type="entry name" value="Ribosomal protein L14"/>
    <property type="match status" value="1"/>
</dbReference>
<keyword evidence="8 21" id="KW-0723">Serine/threonine-protein kinase</keyword>
<evidence type="ECO:0000256" key="16">
    <source>
        <dbReference type="ARBA" id="ARBA00023242"/>
    </source>
</evidence>
<dbReference type="Pfam" id="PF00238">
    <property type="entry name" value="Ribosomal_L14"/>
    <property type="match status" value="1"/>
</dbReference>
<evidence type="ECO:0000256" key="13">
    <source>
        <dbReference type="ARBA" id="ARBA00022840"/>
    </source>
</evidence>
<dbReference type="PROSITE" id="PS51189">
    <property type="entry name" value="FAT"/>
    <property type="match status" value="1"/>
</dbReference>
<dbReference type="InterPro" id="IPR016024">
    <property type="entry name" value="ARM-type_fold"/>
</dbReference>
<dbReference type="PROSITE" id="PS50290">
    <property type="entry name" value="PI3_4_KINASE_3"/>
    <property type="match status" value="1"/>
</dbReference>
<keyword evidence="12 21" id="KW-0418">Kinase</keyword>
<dbReference type="GO" id="GO:0006281">
    <property type="term" value="P:DNA repair"/>
    <property type="evidence" value="ECO:0007669"/>
    <property type="project" value="InterPro"/>
</dbReference>
<evidence type="ECO:0000256" key="15">
    <source>
        <dbReference type="ARBA" id="ARBA00022980"/>
    </source>
</evidence>
<dbReference type="GO" id="GO:1990904">
    <property type="term" value="C:ribonucleoprotein complex"/>
    <property type="evidence" value="ECO:0007669"/>
    <property type="project" value="UniProtKB-KW"/>
</dbReference>
<evidence type="ECO:0000256" key="17">
    <source>
        <dbReference type="ARBA" id="ARBA00023274"/>
    </source>
</evidence>
<evidence type="ECO:0000256" key="21">
    <source>
        <dbReference type="RuleBase" id="RU365027"/>
    </source>
</evidence>
<dbReference type="Gene3D" id="3.30.1010.10">
    <property type="entry name" value="Phosphatidylinositol 3-kinase Catalytic Subunit, Chain A, domain 4"/>
    <property type="match status" value="1"/>
</dbReference>
<dbReference type="GO" id="GO:0006412">
    <property type="term" value="P:translation"/>
    <property type="evidence" value="ECO:0007669"/>
    <property type="project" value="InterPro"/>
</dbReference>
<dbReference type="Proteomes" id="UP000738402">
    <property type="component" value="Unassembled WGS sequence"/>
</dbReference>
<accession>A0AAN6D9S0</accession>
<dbReference type="EMBL" id="JAHLUH010000002">
    <property type="protein sequence ID" value="KAG7730111.1"/>
    <property type="molecule type" value="Genomic_DNA"/>
</dbReference>
<comment type="subcellular location">
    <subcellularLocation>
        <location evidence="2 21">Chromosome</location>
        <location evidence="2 21">Telomere</location>
    </subcellularLocation>
    <subcellularLocation>
        <location evidence="1 21">Nucleus</location>
    </subcellularLocation>
</comment>
<feature type="domain" description="FATC" evidence="24">
    <location>
        <begin position="2458"/>
        <end position="2490"/>
    </location>
</feature>
<name>A0AAN6D9S0_9ASCO</name>
<evidence type="ECO:0000256" key="18">
    <source>
        <dbReference type="ARBA" id="ARBA00025079"/>
    </source>
</evidence>
<feature type="domain" description="PI3K/PI4K catalytic" evidence="22">
    <location>
        <begin position="2146"/>
        <end position="2452"/>
    </location>
</feature>
<protein>
    <recommendedName>
        <fullName evidence="7 21">Serine/threonine-protein kinase Tel1</fullName>
        <ecNumber evidence="6 21">2.7.11.1</ecNumber>
    </recommendedName>
</protein>
<keyword evidence="17" id="KW-0687">Ribonucleoprotein</keyword>
<dbReference type="InterPro" id="IPR019972">
    <property type="entry name" value="Ribosomal_uL14_CS"/>
</dbReference>
<evidence type="ECO:0000259" key="22">
    <source>
        <dbReference type="PROSITE" id="PS50290"/>
    </source>
</evidence>
<dbReference type="InterPro" id="IPR038980">
    <property type="entry name" value="ATM_plant"/>
</dbReference>
<evidence type="ECO:0000256" key="6">
    <source>
        <dbReference type="ARBA" id="ARBA00012513"/>
    </source>
</evidence>
<keyword evidence="10 21" id="KW-0547">Nucleotide-binding</keyword>
<keyword evidence="14 21" id="KW-0779">Telomere</keyword>
<dbReference type="Gene3D" id="1.10.1070.11">
    <property type="entry name" value="Phosphatidylinositol 3-/4-kinase, catalytic domain"/>
    <property type="match status" value="1"/>
</dbReference>
<keyword evidence="21" id="KW-0158">Chromosome</keyword>
<dbReference type="PROSITE" id="PS00916">
    <property type="entry name" value="PI3_4_KINASE_2"/>
    <property type="match status" value="1"/>
</dbReference>
<evidence type="ECO:0000256" key="12">
    <source>
        <dbReference type="ARBA" id="ARBA00022777"/>
    </source>
</evidence>
<dbReference type="SUPFAM" id="SSF50193">
    <property type="entry name" value="Ribosomal protein L14"/>
    <property type="match status" value="1"/>
</dbReference>
<dbReference type="GO" id="GO:0035556">
    <property type="term" value="P:intracellular signal transduction"/>
    <property type="evidence" value="ECO:0007669"/>
    <property type="project" value="UniProtKB-ARBA"/>
</dbReference>
<dbReference type="InterPro" id="IPR003152">
    <property type="entry name" value="FATC_dom"/>
</dbReference>
<dbReference type="FunFam" id="2.40.150.20:FF:000003">
    <property type="entry name" value="60S ribosomal protein L23"/>
    <property type="match status" value="1"/>
</dbReference>
<keyword evidence="16 21" id="KW-0539">Nucleus</keyword>
<dbReference type="InterPro" id="IPR018936">
    <property type="entry name" value="PI3/4_kinase_CS"/>
</dbReference>
<dbReference type="InterPro" id="IPR021668">
    <property type="entry name" value="TAN"/>
</dbReference>
<reference evidence="25" key="1">
    <citation type="journal article" date="2021" name="G3 (Bethesda)">
        <title>Genomic diversity, chromosomal rearrangements, and interspecies hybridization in the ogataea polymorpha species complex.</title>
        <authorList>
            <person name="Hanson S.J."/>
            <person name="Cinneide E.O."/>
            <person name="Salzberg L.I."/>
            <person name="Wolfe K.H."/>
            <person name="McGowan J."/>
            <person name="Fitzpatrick D.A."/>
            <person name="Matlin K."/>
        </authorList>
    </citation>
    <scope>NUCLEOTIDE SEQUENCE</scope>
    <source>
        <strain evidence="25">83-405-1</strain>
    </source>
</reference>
<dbReference type="HAMAP" id="MF_01367">
    <property type="entry name" value="Ribosomal_uL14"/>
    <property type="match status" value="1"/>
</dbReference>
<dbReference type="SUPFAM" id="SSF48371">
    <property type="entry name" value="ARM repeat"/>
    <property type="match status" value="1"/>
</dbReference>
<dbReference type="Pfam" id="PF11640">
    <property type="entry name" value="TAN"/>
    <property type="match status" value="1"/>
</dbReference>
<dbReference type="PANTHER" id="PTHR37079:SF4">
    <property type="entry name" value="SERINE_THREONINE-PROTEIN KINASE ATM"/>
    <property type="match status" value="1"/>
</dbReference>
<dbReference type="GO" id="GO:0006325">
    <property type="term" value="P:chromatin organization"/>
    <property type="evidence" value="ECO:0007669"/>
    <property type="project" value="UniProtKB-KW"/>
</dbReference>
<comment type="catalytic activity">
    <reaction evidence="19 21">
        <text>L-threonyl-[protein] + ATP = O-phospho-L-threonyl-[protein] + ADP + H(+)</text>
        <dbReference type="Rhea" id="RHEA:46608"/>
        <dbReference type="Rhea" id="RHEA-COMP:11060"/>
        <dbReference type="Rhea" id="RHEA-COMP:11605"/>
        <dbReference type="ChEBI" id="CHEBI:15378"/>
        <dbReference type="ChEBI" id="CHEBI:30013"/>
        <dbReference type="ChEBI" id="CHEBI:30616"/>
        <dbReference type="ChEBI" id="CHEBI:61977"/>
        <dbReference type="ChEBI" id="CHEBI:456216"/>
        <dbReference type="EC" id="2.7.11.1"/>
    </reaction>
</comment>
<organism evidence="25 26">
    <name type="scientific">Ogataea haglerorum</name>
    <dbReference type="NCBI Taxonomy" id="1937702"/>
    <lineage>
        <taxon>Eukaryota</taxon>
        <taxon>Fungi</taxon>
        <taxon>Dikarya</taxon>
        <taxon>Ascomycota</taxon>
        <taxon>Saccharomycotina</taxon>
        <taxon>Pichiomycetes</taxon>
        <taxon>Pichiales</taxon>
        <taxon>Pichiaceae</taxon>
        <taxon>Ogataea</taxon>
    </lineage>
</organism>
<evidence type="ECO:0000256" key="4">
    <source>
        <dbReference type="ARBA" id="ARBA00010769"/>
    </source>
</evidence>
<evidence type="ECO:0000259" key="24">
    <source>
        <dbReference type="PROSITE" id="PS51190"/>
    </source>
</evidence>
<evidence type="ECO:0000256" key="8">
    <source>
        <dbReference type="ARBA" id="ARBA00022527"/>
    </source>
</evidence>